<evidence type="ECO:0000256" key="7">
    <source>
        <dbReference type="ARBA" id="ARBA00023002"/>
    </source>
</evidence>
<dbReference type="Gene3D" id="3.30.9.10">
    <property type="entry name" value="D-Amino Acid Oxidase, subunit A, domain 2"/>
    <property type="match status" value="1"/>
</dbReference>
<dbReference type="NCBIfam" id="TIGR02352">
    <property type="entry name" value="thiamin_ThiO"/>
    <property type="match status" value="1"/>
</dbReference>
<proteinExistence type="inferred from homology"/>
<evidence type="ECO:0000256" key="3">
    <source>
        <dbReference type="ARBA" id="ARBA00006730"/>
    </source>
</evidence>
<keyword evidence="13" id="KW-1185">Reference proteome</keyword>
<name>A0ABQ0QKA1_9PROT</name>
<dbReference type="InterPro" id="IPR036188">
    <property type="entry name" value="FAD/NAD-bd_sf"/>
</dbReference>
<gene>
    <name evidence="12" type="ORF">AA106556_1595</name>
</gene>
<evidence type="ECO:0000313" key="12">
    <source>
        <dbReference type="EMBL" id="GBR47839.1"/>
    </source>
</evidence>
<evidence type="ECO:0000256" key="6">
    <source>
        <dbReference type="ARBA" id="ARBA00022977"/>
    </source>
</evidence>
<dbReference type="Proteomes" id="UP001062443">
    <property type="component" value="Unassembled WGS sequence"/>
</dbReference>
<dbReference type="EMBL" id="BAQB01000022">
    <property type="protein sequence ID" value="GBR47839.1"/>
    <property type="molecule type" value="Genomic_DNA"/>
</dbReference>
<keyword evidence="6" id="KW-0784">Thiamine biosynthesis</keyword>
<keyword evidence="5" id="KW-0274">FAD</keyword>
<evidence type="ECO:0000256" key="5">
    <source>
        <dbReference type="ARBA" id="ARBA00022827"/>
    </source>
</evidence>
<comment type="cofactor">
    <cofactor evidence="1">
        <name>FAD</name>
        <dbReference type="ChEBI" id="CHEBI:57692"/>
    </cofactor>
</comment>
<evidence type="ECO:0000256" key="8">
    <source>
        <dbReference type="ARBA" id="ARBA00039101"/>
    </source>
</evidence>
<evidence type="ECO:0000313" key="13">
    <source>
        <dbReference type="Proteomes" id="UP001062443"/>
    </source>
</evidence>
<feature type="domain" description="FAD dependent oxidoreductase" evidence="11">
    <location>
        <begin position="6"/>
        <end position="317"/>
    </location>
</feature>
<dbReference type="RefSeq" id="WP_068170883.1">
    <property type="nucleotide sequence ID" value="NZ_BAQB01000022.1"/>
</dbReference>
<dbReference type="PANTHER" id="PTHR11530">
    <property type="entry name" value="D-AMINO ACID OXIDASE"/>
    <property type="match status" value="1"/>
</dbReference>
<reference evidence="12" key="1">
    <citation type="submission" date="2013-04" db="EMBL/GenBank/DDBJ databases">
        <title>The genome sequencing project of 58 acetic acid bacteria.</title>
        <authorList>
            <person name="Okamoto-Kainuma A."/>
            <person name="Ishikawa M."/>
            <person name="Umino S."/>
            <person name="Koizumi Y."/>
            <person name="Shiwa Y."/>
            <person name="Yoshikawa H."/>
            <person name="Matsutani M."/>
            <person name="Matsushita K."/>
        </authorList>
    </citation>
    <scope>NUCLEOTIDE SEQUENCE</scope>
    <source>
        <strain evidence="12">NBRC 106556</strain>
    </source>
</reference>
<comment type="caution">
    <text evidence="12">The sequence shown here is derived from an EMBL/GenBank/DDBJ whole genome shotgun (WGS) entry which is preliminary data.</text>
</comment>
<evidence type="ECO:0000256" key="4">
    <source>
        <dbReference type="ARBA" id="ARBA00022630"/>
    </source>
</evidence>
<organism evidence="12 13">
    <name type="scientific">Neokomagataea tanensis NBRC 106556</name>
    <dbReference type="NCBI Taxonomy" id="1223519"/>
    <lineage>
        <taxon>Bacteria</taxon>
        <taxon>Pseudomonadati</taxon>
        <taxon>Pseudomonadota</taxon>
        <taxon>Alphaproteobacteria</taxon>
        <taxon>Acetobacterales</taxon>
        <taxon>Acetobacteraceae</taxon>
        <taxon>Neokomagataea</taxon>
    </lineage>
</organism>
<comment type="similarity">
    <text evidence="3">Belongs to the DAMOX/DASOX family.</text>
</comment>
<dbReference type="PANTHER" id="PTHR11530:SF11">
    <property type="entry name" value="D-ASPARTATE OXIDASE"/>
    <property type="match status" value="1"/>
</dbReference>
<protein>
    <recommendedName>
        <fullName evidence="9">D-amino-acid oxidase</fullName>
        <ecNumber evidence="8">1.4.3.3</ecNumber>
    </recommendedName>
</protein>
<dbReference type="SUPFAM" id="SSF54373">
    <property type="entry name" value="FAD-linked reductases, C-terminal domain"/>
    <property type="match status" value="1"/>
</dbReference>
<dbReference type="Gene3D" id="3.50.50.60">
    <property type="entry name" value="FAD/NAD(P)-binding domain"/>
    <property type="match status" value="1"/>
</dbReference>
<evidence type="ECO:0000259" key="11">
    <source>
        <dbReference type="Pfam" id="PF01266"/>
    </source>
</evidence>
<evidence type="ECO:0000256" key="9">
    <source>
        <dbReference type="ARBA" id="ARBA00039751"/>
    </source>
</evidence>
<dbReference type="InterPro" id="IPR023209">
    <property type="entry name" value="DAO"/>
</dbReference>
<dbReference type="SUPFAM" id="SSF51971">
    <property type="entry name" value="Nucleotide-binding domain"/>
    <property type="match status" value="1"/>
</dbReference>
<evidence type="ECO:0000256" key="10">
    <source>
        <dbReference type="ARBA" id="ARBA00049547"/>
    </source>
</evidence>
<keyword evidence="4" id="KW-0285">Flavoprotein</keyword>
<dbReference type="EC" id="1.4.3.3" evidence="8"/>
<dbReference type="Pfam" id="PF01266">
    <property type="entry name" value="DAO"/>
    <property type="match status" value="1"/>
</dbReference>
<dbReference type="InterPro" id="IPR012727">
    <property type="entry name" value="Gly_oxidase_ThiO"/>
</dbReference>
<dbReference type="InterPro" id="IPR006076">
    <property type="entry name" value="FAD-dep_OxRdtase"/>
</dbReference>
<sequence length="326" mass="36116">MTKPKILVRGAGVAGLVTAVSLADRGADITLYDRAGRIGAGASWHAGGMLTPWCEAEAAPEEVTRDSAHSIAWWSEHVPSTTHNGSLVVAPARDTPEIARFGRRTRHFETISGPRIAELEPDLTGRFERALYFPTEAHVDARKALSTLAERLISQGHTLTLNGLEPQNTDFDWIIDCTGIDARTHDPDLKTRLRCVRGEMLLLKCLDVTLHRPVRMLHPRIPIYIVPRDDKVFMVGATMIESDDKRGMTVRSITDLLNAAYTLHPAFADAEILEANAGRRPAFDDNVPRIRQNGRHITLNGMYRHGFLLSPHRAQQICDIIFGTAA</sequence>
<comment type="pathway">
    <text evidence="2">Cofactor biosynthesis; thiamine diphosphate biosynthesis.</text>
</comment>
<evidence type="ECO:0000256" key="1">
    <source>
        <dbReference type="ARBA" id="ARBA00001974"/>
    </source>
</evidence>
<keyword evidence="7" id="KW-0560">Oxidoreductase</keyword>
<evidence type="ECO:0000256" key="2">
    <source>
        <dbReference type="ARBA" id="ARBA00004948"/>
    </source>
</evidence>
<accession>A0ABQ0QKA1</accession>
<comment type="catalytic activity">
    <reaction evidence="10">
        <text>a D-alpha-amino acid + O2 + H2O = a 2-oxocarboxylate + H2O2 + NH4(+)</text>
        <dbReference type="Rhea" id="RHEA:21816"/>
        <dbReference type="ChEBI" id="CHEBI:15377"/>
        <dbReference type="ChEBI" id="CHEBI:15379"/>
        <dbReference type="ChEBI" id="CHEBI:16240"/>
        <dbReference type="ChEBI" id="CHEBI:28938"/>
        <dbReference type="ChEBI" id="CHEBI:35179"/>
        <dbReference type="ChEBI" id="CHEBI:59871"/>
        <dbReference type="EC" id="1.4.3.3"/>
    </reaction>
    <physiologicalReaction direction="left-to-right" evidence="10">
        <dbReference type="Rhea" id="RHEA:21817"/>
    </physiologicalReaction>
</comment>